<sequence>MMPPAWREVAIAKAHDRAAFDCGEPVLNDFLKRYARQSHEQGSARTFVAIDPTADTSKGLGFYSLAPATIAYERAPKTIQRGLARHEVPGFRLARLAVDRSQQGRGLGAQLFGAAARRCIRAASEVGGLILIIDAKSERAAAWYMTLGAQRSTDEALTLIFPLARVAAELQGRSEY</sequence>
<evidence type="ECO:0000313" key="2">
    <source>
        <dbReference type="Proteomes" id="UP000616151"/>
    </source>
</evidence>
<comment type="caution">
    <text evidence="1">The sequence shown here is derived from an EMBL/GenBank/DDBJ whole genome shotgun (WGS) entry which is preliminary data.</text>
</comment>
<dbReference type="Proteomes" id="UP000616151">
    <property type="component" value="Unassembled WGS sequence"/>
</dbReference>
<reference evidence="1" key="1">
    <citation type="submission" date="2021-01" db="EMBL/GenBank/DDBJ databases">
        <authorList>
            <person name="Sun Q."/>
        </authorList>
    </citation>
    <scope>NUCLEOTIDE SEQUENCE</scope>
    <source>
        <strain evidence="1">YIM B02566</strain>
    </source>
</reference>
<keyword evidence="2" id="KW-1185">Reference proteome</keyword>
<organism evidence="1 2">
    <name type="scientific">Taklimakanibacter albus</name>
    <dbReference type="NCBI Taxonomy" id="2800327"/>
    <lineage>
        <taxon>Bacteria</taxon>
        <taxon>Pseudomonadati</taxon>
        <taxon>Pseudomonadota</taxon>
        <taxon>Alphaproteobacteria</taxon>
        <taxon>Hyphomicrobiales</taxon>
        <taxon>Aestuariivirgaceae</taxon>
        <taxon>Taklimakanibacter</taxon>
    </lineage>
</organism>
<evidence type="ECO:0000313" key="1">
    <source>
        <dbReference type="EMBL" id="MBK1871030.1"/>
    </source>
</evidence>
<gene>
    <name evidence="1" type="ORF">JHL16_31985</name>
</gene>
<accession>A0ACC5RF03</accession>
<proteinExistence type="predicted"/>
<dbReference type="EMBL" id="JAENHL010000008">
    <property type="protein sequence ID" value="MBK1871030.1"/>
    <property type="molecule type" value="Genomic_DNA"/>
</dbReference>
<protein>
    <submittedName>
        <fullName evidence="1">GNAT family N-acetyltransferase</fullName>
    </submittedName>
</protein>
<name>A0ACC5RF03_9HYPH</name>